<reference evidence="1 2" key="1">
    <citation type="journal article" date="2018" name="Front. Plant Sci.">
        <title>Red Clover (Trifolium pratense) and Zigzag Clover (T. medium) - A Picture of Genomic Similarities and Differences.</title>
        <authorList>
            <person name="Dluhosova J."/>
            <person name="Istvanek J."/>
            <person name="Nedelnik J."/>
            <person name="Repkova J."/>
        </authorList>
    </citation>
    <scope>NUCLEOTIDE SEQUENCE [LARGE SCALE GENOMIC DNA]</scope>
    <source>
        <strain evidence="2">cv. 10/8</strain>
        <tissue evidence="1">Leaf</tissue>
    </source>
</reference>
<keyword evidence="2" id="KW-1185">Reference proteome</keyword>
<dbReference type="Proteomes" id="UP000265520">
    <property type="component" value="Unassembled WGS sequence"/>
</dbReference>
<evidence type="ECO:0000313" key="2">
    <source>
        <dbReference type="Proteomes" id="UP000265520"/>
    </source>
</evidence>
<sequence length="67" mass="7490">RGVKHVVDNCTRLRVINLKNCHKVNADVAALILLSRPSLIGQVTKERSPQNVNFEMVCKEGGCNWDT</sequence>
<dbReference type="EMBL" id="LXQA010024363">
    <property type="protein sequence ID" value="MCH93190.1"/>
    <property type="molecule type" value="Genomic_DNA"/>
</dbReference>
<protein>
    <submittedName>
        <fullName evidence="1">F-box/LRR-repeat protein</fullName>
    </submittedName>
</protein>
<dbReference type="AlphaFoldDB" id="A0A392N064"/>
<proteinExistence type="predicted"/>
<accession>A0A392N064</accession>
<organism evidence="1 2">
    <name type="scientific">Trifolium medium</name>
    <dbReference type="NCBI Taxonomy" id="97028"/>
    <lineage>
        <taxon>Eukaryota</taxon>
        <taxon>Viridiplantae</taxon>
        <taxon>Streptophyta</taxon>
        <taxon>Embryophyta</taxon>
        <taxon>Tracheophyta</taxon>
        <taxon>Spermatophyta</taxon>
        <taxon>Magnoliopsida</taxon>
        <taxon>eudicotyledons</taxon>
        <taxon>Gunneridae</taxon>
        <taxon>Pentapetalae</taxon>
        <taxon>rosids</taxon>
        <taxon>fabids</taxon>
        <taxon>Fabales</taxon>
        <taxon>Fabaceae</taxon>
        <taxon>Papilionoideae</taxon>
        <taxon>50 kb inversion clade</taxon>
        <taxon>NPAAA clade</taxon>
        <taxon>Hologalegina</taxon>
        <taxon>IRL clade</taxon>
        <taxon>Trifolieae</taxon>
        <taxon>Trifolium</taxon>
    </lineage>
</organism>
<comment type="caution">
    <text evidence="1">The sequence shown here is derived from an EMBL/GenBank/DDBJ whole genome shotgun (WGS) entry which is preliminary data.</text>
</comment>
<feature type="non-terminal residue" evidence="1">
    <location>
        <position position="1"/>
    </location>
</feature>
<name>A0A392N064_9FABA</name>
<evidence type="ECO:0000313" key="1">
    <source>
        <dbReference type="EMBL" id="MCH93190.1"/>
    </source>
</evidence>